<dbReference type="Pfam" id="PF05147">
    <property type="entry name" value="LANC_like"/>
    <property type="match status" value="1"/>
</dbReference>
<dbReference type="InterPro" id="IPR012341">
    <property type="entry name" value="6hp_glycosidase-like_sf"/>
</dbReference>
<evidence type="ECO:0000256" key="1">
    <source>
        <dbReference type="PIRSR" id="PIRSR607822-1"/>
    </source>
</evidence>
<evidence type="ECO:0000259" key="3">
    <source>
        <dbReference type="Pfam" id="PF13575"/>
    </source>
</evidence>
<dbReference type="AlphaFoldDB" id="A0A7W8VDB5"/>
<evidence type="ECO:0000313" key="4">
    <source>
        <dbReference type="EMBL" id="MBB5431798.1"/>
    </source>
</evidence>
<dbReference type="CDD" id="cd04792">
    <property type="entry name" value="LanM-like"/>
    <property type="match status" value="1"/>
</dbReference>
<dbReference type="GO" id="GO:0005975">
    <property type="term" value="P:carbohydrate metabolic process"/>
    <property type="evidence" value="ECO:0007669"/>
    <property type="project" value="InterPro"/>
</dbReference>
<dbReference type="GO" id="GO:0031179">
    <property type="term" value="P:peptide modification"/>
    <property type="evidence" value="ECO:0007669"/>
    <property type="project" value="InterPro"/>
</dbReference>
<dbReference type="PRINTS" id="PR01955">
    <property type="entry name" value="LANCFRANKIA"/>
</dbReference>
<feature type="domain" description="Lantibiotic biosynthesis protein dehydration" evidence="3">
    <location>
        <begin position="227"/>
        <end position="598"/>
    </location>
</feature>
<name>A0A7W8VDB5_9ACTN</name>
<evidence type="ECO:0000256" key="2">
    <source>
        <dbReference type="SAM" id="MobiDB-lite"/>
    </source>
</evidence>
<organism evidence="4 5">
    <name type="scientific">Nocardiopsis composta</name>
    <dbReference type="NCBI Taxonomy" id="157465"/>
    <lineage>
        <taxon>Bacteria</taxon>
        <taxon>Bacillati</taxon>
        <taxon>Actinomycetota</taxon>
        <taxon>Actinomycetes</taxon>
        <taxon>Streptosporangiales</taxon>
        <taxon>Nocardiopsidaceae</taxon>
        <taxon>Nocardiopsis</taxon>
    </lineage>
</organism>
<feature type="binding site" evidence="1">
    <location>
        <position position="1001"/>
    </location>
    <ligand>
        <name>Zn(2+)</name>
        <dbReference type="ChEBI" id="CHEBI:29105"/>
    </ligand>
</feature>
<dbReference type="Pfam" id="PF13575">
    <property type="entry name" value="DUF4135"/>
    <property type="match status" value="1"/>
</dbReference>
<keyword evidence="1" id="KW-0862">Zinc</keyword>
<dbReference type="PIRSF" id="PIRSF037228">
    <property type="entry name" value="Lant_mod_RumM"/>
    <property type="match status" value="1"/>
</dbReference>
<dbReference type="Proteomes" id="UP000572635">
    <property type="component" value="Unassembled WGS sequence"/>
</dbReference>
<evidence type="ECO:0000313" key="5">
    <source>
        <dbReference type="Proteomes" id="UP000572635"/>
    </source>
</evidence>
<dbReference type="NCBIfam" id="TIGR03897">
    <property type="entry name" value="lanti_2_LanM"/>
    <property type="match status" value="1"/>
</dbReference>
<protein>
    <submittedName>
        <fullName evidence="4">Type 2 lantibiotic biosynthesis protein LanM</fullName>
    </submittedName>
</protein>
<dbReference type="SMART" id="SM01260">
    <property type="entry name" value="LANC_like"/>
    <property type="match status" value="1"/>
</dbReference>
<dbReference type="EMBL" id="JACHDB010000001">
    <property type="protein sequence ID" value="MBB5431798.1"/>
    <property type="molecule type" value="Genomic_DNA"/>
</dbReference>
<dbReference type="InterPro" id="IPR007822">
    <property type="entry name" value="LANC-like"/>
</dbReference>
<dbReference type="InterPro" id="IPR017146">
    <property type="entry name" value="Lanti_2_LanM"/>
</dbReference>
<feature type="region of interest" description="Disordered" evidence="2">
    <location>
        <begin position="649"/>
        <end position="672"/>
    </location>
</feature>
<keyword evidence="1" id="KW-0479">Metal-binding</keyword>
<proteinExistence type="predicted"/>
<feature type="binding site" evidence="1">
    <location>
        <position position="956"/>
    </location>
    <ligand>
        <name>Zn(2+)</name>
        <dbReference type="ChEBI" id="CHEBI:29105"/>
    </ligand>
</feature>
<dbReference type="InterPro" id="IPR025410">
    <property type="entry name" value="Lant_dehyd"/>
</dbReference>
<gene>
    <name evidence="4" type="ORF">HDA36_001882</name>
</gene>
<accession>A0A7W8VDB5</accession>
<keyword evidence="5" id="KW-1185">Reference proteome</keyword>
<dbReference type="PRINTS" id="PR01950">
    <property type="entry name" value="LANCSUPER"/>
</dbReference>
<feature type="binding site" evidence="1">
    <location>
        <position position="1002"/>
    </location>
    <ligand>
        <name>Zn(2+)</name>
        <dbReference type="ChEBI" id="CHEBI:29105"/>
    </ligand>
</feature>
<comment type="caution">
    <text evidence="4">The sequence shown here is derived from an EMBL/GenBank/DDBJ whole genome shotgun (WGS) entry which is preliminary data.</text>
</comment>
<dbReference type="SUPFAM" id="SSF158745">
    <property type="entry name" value="LanC-like"/>
    <property type="match status" value="1"/>
</dbReference>
<dbReference type="RefSeq" id="WP_184391454.1">
    <property type="nucleotide sequence ID" value="NZ_BAAAJD010000013.1"/>
</dbReference>
<dbReference type="Gene3D" id="1.50.10.10">
    <property type="match status" value="1"/>
</dbReference>
<sequence length="1087" mass="115566">MPGVLSARISQRKQQTVDVQVLAQLAHRARYLSERVGADAHGAGVGPEKAPQAWRREAFRDEESFHRYLEAHGTTEGRIAEVLAGRGPAPVSEPPAWALELGRVIEGGMGELGDPDQEEAVVLGVPCRPAPFSTLISRFTGPAVARLRRTLRDTADLPERGSRLEHDLRSSLSTRLLSLALRTLVTELHLARERGELRGDGPEARYEDFNRRLLASPDRLARLFSAYPVLGRLLVEAQEGWRRHVEELFTRLSADRPALAAQGWIASPHTPLTSLKMDAGDAHDGGRTVAICTFACGGRVVYKPREVRLDVLYERAVGHLNGRAGRAVARAPPAPWPEHAMAGSSTSSTGTVPPDRLAEYYRNLGATLALTYVLGAGDVHMENAVSSGEHSVVIDLETLLQNREVTGRETTAFARARDLLNDGVLGVGFLPMRVATGQGGASADASVVAGGLEGAEASLPVLTGIGTDSLAVGRGSGTMRPAANLPGEPERLAPASRTEDIVAGFTEAYGLLARDRDGFLSALGDLSELRTRHLLRPTRLYSRLLYESTHPVYLRDGIDREHLFDRLWATTTGQPSTRTGTASEIRQLLRYDVPRFTASVTELSLWEGDGPVDDFYFTTSAAAALRERLARPEKSESVRHAATIREAMSALSADRNTTAPRRPITLNPDRSAPDRLKEQALSAAGSVLEELAASRIDGAAGRDCTWIGLNPAAFNGSDFEYRPLSPLLFEGAAGMAVAYVGAAKALGTPGAPDPGMLDIAWRCARPVTAFVADTGAGASPPANAVGAYSGYAGALYALLHLSAATGGDALLDRLLRSGPETVARLAEQDSYHDLAAGAAGAAVVCLRIYEHTGDGRALETACRVAHAVVGRGLAEGETLSWPTDIDGGHLGGFAHGASGIGWALLEVGSGSGDDALLDAGSRALAFDTARFDAGARAWPDLRREVRGQALYPVQWCHGAIGIGMSRALTCDRVPSPDSAAEAEAAVEALVERGLPPNDSLCHGTLGAREFLSLMAGRSERARGALHRLDRTILRRFEEGVAQDGIVGPHTATPGLLLGRAGFVLGLLRMAEPERVPSVLSLEGPGKD</sequence>
<reference evidence="4 5" key="1">
    <citation type="submission" date="2020-08" db="EMBL/GenBank/DDBJ databases">
        <title>Sequencing the genomes of 1000 actinobacteria strains.</title>
        <authorList>
            <person name="Klenk H.-P."/>
        </authorList>
    </citation>
    <scope>NUCLEOTIDE SEQUENCE [LARGE SCALE GENOMIC DNA]</scope>
    <source>
        <strain evidence="4 5">DSM 44551</strain>
    </source>
</reference>
<dbReference type="GO" id="GO:0046872">
    <property type="term" value="F:metal ion binding"/>
    <property type="evidence" value="ECO:0007669"/>
    <property type="project" value="UniProtKB-KW"/>
</dbReference>